<dbReference type="Gene3D" id="3.50.50.60">
    <property type="entry name" value="FAD/NAD(P)-binding domain"/>
    <property type="match status" value="1"/>
</dbReference>
<sequence length="789" mass="86434">MAKSVCIVGAGPSGVVAAKTLVHNAGGGFRVSLFEAQNSVGGLWPSRDDKSQGRLIDGLMVCNQSQHTMHFSDMAWEAETGQMPRAWQVGRYIEGYVERYLDGQPAFTLRLSTRVVKAEEREGGWEIETSKGERERFEYLVVASGYFGEARMADEVKGASVPVVHSSAYTGLHQLLQGSELGPEAKILVVGGQLSGVEAAAAVARDISTARHGERESGVKNVETLSVEHIVQHPVWIFPLYTCPKPEEAAPSFLPLDCCSYNLANRSVPLENTQGHVSVGAARRMHALFEAVVGTDQSEFGLRIGEEERDEVPYLAMSDVYADFVRSGLISVVKGRLAWVRADKTASVDAATKCLHSAEQAPRPKTATAVLASGRQIANVAAMISATGFDAASSLDFLPASVLDKLGLAPEHGGQVLALGMHATLHANVARLGFVGFYRSPYWGVMQMQARLLAALWSLGQEDKRGKQVEQAVKRGEKKQETEETREDKMATSHGHAEVSKAQKERMEKEEGEQDEGKRAQNQLCRALAADDSIARTLALRNDARLSQFPMGDYPWLMQEFSSALCIPLVPMPAPLNSLCPARYPCPHDDAQAQAQAAASRASLAQTISSALSSPRFVPRAVFRSLLGKWNLQRSVTSRSPSHPSGLFSGTATFSLRDTSPLESSLGFEYVYREDGTFCASDLRLEFRASRSYVWRYHEASNVVSVWFVRTDGHGARAVTDYLFHELEFGPRAGDGRAWSAVAAHLCLDDWYNMAYEFVFCAVNLRSWSVQYTVSGPKKDYSIKGTYTR</sequence>
<dbReference type="Pfam" id="PF07992">
    <property type="entry name" value="Pyr_redox_2"/>
    <property type="match status" value="1"/>
</dbReference>
<protein>
    <submittedName>
        <fullName evidence="7">Uncharacterized protein</fullName>
    </submittedName>
</protein>
<dbReference type="EMBL" id="NJET01000125">
    <property type="protein sequence ID" value="PHH60881.1"/>
    <property type="molecule type" value="Genomic_DNA"/>
</dbReference>
<evidence type="ECO:0000256" key="1">
    <source>
        <dbReference type="ARBA" id="ARBA00022630"/>
    </source>
</evidence>
<evidence type="ECO:0000256" key="3">
    <source>
        <dbReference type="ARBA" id="ARBA00023002"/>
    </source>
</evidence>
<feature type="domain" description="DUF6314" evidence="6">
    <location>
        <begin position="626"/>
        <end position="789"/>
    </location>
</feature>
<gene>
    <name evidence="7" type="ORF">CDD81_1086</name>
</gene>
<evidence type="ECO:0000259" key="5">
    <source>
        <dbReference type="Pfam" id="PF07992"/>
    </source>
</evidence>
<feature type="compositionally biased region" description="Basic and acidic residues" evidence="4">
    <location>
        <begin position="466"/>
        <end position="519"/>
    </location>
</feature>
<evidence type="ECO:0000259" key="6">
    <source>
        <dbReference type="Pfam" id="PF19834"/>
    </source>
</evidence>
<dbReference type="PRINTS" id="PR00368">
    <property type="entry name" value="FADPNR"/>
</dbReference>
<proteinExistence type="predicted"/>
<organism evidence="7 8">
    <name type="scientific">Ophiocordyceps australis</name>
    <dbReference type="NCBI Taxonomy" id="1399860"/>
    <lineage>
        <taxon>Eukaryota</taxon>
        <taxon>Fungi</taxon>
        <taxon>Dikarya</taxon>
        <taxon>Ascomycota</taxon>
        <taxon>Pezizomycotina</taxon>
        <taxon>Sordariomycetes</taxon>
        <taxon>Hypocreomycetidae</taxon>
        <taxon>Hypocreales</taxon>
        <taxon>Ophiocordycipitaceae</taxon>
        <taxon>Ophiocordyceps</taxon>
    </lineage>
</organism>
<dbReference type="InterPro" id="IPR036188">
    <property type="entry name" value="FAD/NAD-bd_sf"/>
</dbReference>
<evidence type="ECO:0000313" key="8">
    <source>
        <dbReference type="Proteomes" id="UP000226192"/>
    </source>
</evidence>
<dbReference type="Proteomes" id="UP000226192">
    <property type="component" value="Unassembled WGS sequence"/>
</dbReference>
<dbReference type="AlphaFoldDB" id="A0A2C5Y1X9"/>
<dbReference type="GO" id="GO:0016491">
    <property type="term" value="F:oxidoreductase activity"/>
    <property type="evidence" value="ECO:0007669"/>
    <property type="project" value="UniProtKB-KW"/>
</dbReference>
<dbReference type="OrthoDB" id="66881at2759"/>
<evidence type="ECO:0000313" key="7">
    <source>
        <dbReference type="EMBL" id="PHH60881.1"/>
    </source>
</evidence>
<feature type="domain" description="FAD/NAD(P)-binding" evidence="5">
    <location>
        <begin position="4"/>
        <end position="205"/>
    </location>
</feature>
<dbReference type="InterPro" id="IPR045632">
    <property type="entry name" value="DUF6314"/>
</dbReference>
<dbReference type="SUPFAM" id="SSF51905">
    <property type="entry name" value="FAD/NAD(P)-binding domain"/>
    <property type="match status" value="1"/>
</dbReference>
<evidence type="ECO:0000256" key="4">
    <source>
        <dbReference type="SAM" id="MobiDB-lite"/>
    </source>
</evidence>
<keyword evidence="2" id="KW-0274">FAD</keyword>
<dbReference type="PANTHER" id="PTHR23023">
    <property type="entry name" value="DIMETHYLANILINE MONOOXYGENASE"/>
    <property type="match status" value="1"/>
</dbReference>
<keyword evidence="1" id="KW-0285">Flavoprotein</keyword>
<dbReference type="InterPro" id="IPR050346">
    <property type="entry name" value="FMO-like"/>
</dbReference>
<dbReference type="STRING" id="1399860.A0A2C5Y1X9"/>
<name>A0A2C5Y1X9_9HYPO</name>
<dbReference type="Pfam" id="PF19834">
    <property type="entry name" value="DUF6314"/>
    <property type="match status" value="1"/>
</dbReference>
<dbReference type="InterPro" id="IPR023753">
    <property type="entry name" value="FAD/NAD-binding_dom"/>
</dbReference>
<evidence type="ECO:0000256" key="2">
    <source>
        <dbReference type="ARBA" id="ARBA00022827"/>
    </source>
</evidence>
<reference evidence="7 8" key="1">
    <citation type="submission" date="2017-06" db="EMBL/GenBank/DDBJ databases">
        <title>Ant-infecting Ophiocordyceps genomes reveal a high diversity of potential behavioral manipulation genes and a possible major role for enterotoxins.</title>
        <authorList>
            <person name="De Bekker C."/>
            <person name="Evans H.C."/>
            <person name="Brachmann A."/>
            <person name="Hughes D.P."/>
        </authorList>
    </citation>
    <scope>NUCLEOTIDE SEQUENCE [LARGE SCALE GENOMIC DNA]</scope>
    <source>
        <strain evidence="7 8">Map64</strain>
    </source>
</reference>
<feature type="region of interest" description="Disordered" evidence="4">
    <location>
        <begin position="466"/>
        <end position="520"/>
    </location>
</feature>
<accession>A0A2C5Y1X9</accession>
<keyword evidence="8" id="KW-1185">Reference proteome</keyword>
<keyword evidence="3" id="KW-0560">Oxidoreductase</keyword>
<comment type="caution">
    <text evidence="7">The sequence shown here is derived from an EMBL/GenBank/DDBJ whole genome shotgun (WGS) entry which is preliminary data.</text>
</comment>